<gene>
    <name evidence="1" type="ORF">SMALB_0004</name>
</gene>
<dbReference type="EMBL" id="JAALLH010000001">
    <property type="protein sequence ID" value="NIY62115.1"/>
    <property type="molecule type" value="Genomic_DNA"/>
</dbReference>
<evidence type="ECO:0000313" key="2">
    <source>
        <dbReference type="Proteomes" id="UP000536624"/>
    </source>
</evidence>
<dbReference type="AlphaFoldDB" id="A0A7X5WW66"/>
<proteinExistence type="predicted"/>
<reference evidence="1 2" key="1">
    <citation type="submission" date="2020-02" db="EMBL/GenBank/DDBJ databases">
        <title>Streptomyces malaysiensis DSM14702 (JHCC583434, PFL_A843) Genome sequencing and assembly.</title>
        <authorList>
            <person name="Samborskyy M."/>
        </authorList>
    </citation>
    <scope>NUCLEOTIDE SEQUENCE [LARGE SCALE GENOMIC DNA]</scope>
    <source>
        <strain evidence="1 2">DSM 14702</strain>
    </source>
</reference>
<organism evidence="1 2">
    <name type="scientific">Streptomyces malaysiensis</name>
    <dbReference type="NCBI Taxonomy" id="92644"/>
    <lineage>
        <taxon>Bacteria</taxon>
        <taxon>Bacillati</taxon>
        <taxon>Actinomycetota</taxon>
        <taxon>Actinomycetes</taxon>
        <taxon>Kitasatosporales</taxon>
        <taxon>Streptomycetaceae</taxon>
        <taxon>Streptomyces</taxon>
        <taxon>Streptomyces violaceusniger group</taxon>
    </lineage>
</organism>
<name>A0A7X5WW66_STRMQ</name>
<comment type="caution">
    <text evidence="1">The sequence shown here is derived from an EMBL/GenBank/DDBJ whole genome shotgun (WGS) entry which is preliminary data.</text>
</comment>
<protein>
    <submittedName>
        <fullName evidence="1">Uncharacterized protein</fullName>
    </submittedName>
</protein>
<accession>A0A7X5WW66</accession>
<evidence type="ECO:0000313" key="1">
    <source>
        <dbReference type="EMBL" id="NIY62115.1"/>
    </source>
</evidence>
<sequence>MGRAGVRAVTATQGRTAPAQRRFRYDHQQHLTHRWHTRLTQLGAANPHLTTAGNASPALLARDLVTYPETVVLARTLATLPSRHHHTTGYTFTFIAHRLGLPRFTPAVNDPLRAYLTHARR</sequence>
<dbReference type="RefSeq" id="WP_167499323.1">
    <property type="nucleotide sequence ID" value="NZ_JAALLH010000001.1"/>
</dbReference>
<dbReference type="Proteomes" id="UP000536624">
    <property type="component" value="Unassembled WGS sequence"/>
</dbReference>